<sequence>MARPKKGLDLKIVKEKTFNQWDAIYPQFGITMPPKKRHSSCPSCGGEDRFYYDDKQGFGDFFCNNCGAGDGIALIGRVTNLALPEIIKELAAIVGISEETVVTEADRERWRKEAALRKRMHEEELEKIQKNAAKKALRLWNNTHQGDEDNCIYLKDKKVKIFDCQVNFDGDLIVPLFNEKRELWNLQYIKADGSKKFLPGGRKKGCFHIIGTIDLADPVICIAEGYATAASIHMATNLPVVVAFDAGNLPPVGQAIRSLEPNARLLYCADDDSAKEDTGRKMANEAVAVTGGMVIVPIFKHEDGISNESPELTQQHALTDFNDLHVNFGLEAVKGQIERALASFASFPAPLSPTDHKNEGQNREISSSENVSSDCGNENGGPKGEEGVYTLNLESCLGRFCQIEGESKYWDMHRKVQIKKTAFQDMLGRSLFTEWSNHPKRKLIDSNSVKNILNKDMDRLEQNMSERFIMLEGTKESWDVKRRRTVRNDTIKDNFRSGYEVWIKSENKKMIWFEDLVFNPTMNVKPGQINMFDGLPIAPMLNDVDQMIPIKSAAELCQPIIKLLHHTCNYDKVVVDWILKWLAYPLQNQGSKMATSILMHGEIQGAGKSLFFGKVMREIYGKYCVTLGQNGLESIYTDWAEQKLYCIFEEIFNNKSKYGMMGLIKHMITGETIRIEKKFMSGYEQSNHINCVFLSNDTQPLPLEEKDRRFLVVKPCGKLDDELKHEVLQCIDGTGVDAFYTFLLQLPLDGFTTHTEPPYTDAKRDIIQYGLPSWKLFYQKWSTGELDYPFCCCLSTDLYKAYVNWCRHSTEKPLPENKFSFQIATIPGVSKRLGRYREQGTGYSVVKPERQKTIIFVREHDPQSNETLVDWLTSQIHEFSAKVHGDVPNVLQQA</sequence>
<reference evidence="4 5" key="1">
    <citation type="submission" date="2014-04" db="EMBL/GenBank/DDBJ databases">
        <title>Comparative genomics and transcriptomics to identify genetic mechanisms underlying the emergence of carbapenem resistant Acinetobacter baumannii (CRAb).</title>
        <authorList>
            <person name="Harris A.D."/>
            <person name="Johnson K.J."/>
            <person name="George J."/>
            <person name="Nadendla S."/>
            <person name="Daugherty S.C."/>
            <person name="Parankush S."/>
            <person name="Sadzewicz L."/>
            <person name="Tallon L."/>
            <person name="Sengamalay N."/>
            <person name="Hazen T.H."/>
            <person name="Rasko D.A."/>
        </authorList>
    </citation>
    <scope>NUCLEOTIDE SEQUENCE [LARGE SCALE GENOMIC DNA]</scope>
    <source>
        <strain evidence="4 5">21072</strain>
    </source>
</reference>
<comment type="caution">
    <text evidence="4">The sequence shown here is derived from an EMBL/GenBank/DDBJ whole genome shotgun (WGS) entry which is preliminary data.</text>
</comment>
<dbReference type="GO" id="GO:0008270">
    <property type="term" value="F:zinc ion binding"/>
    <property type="evidence" value="ECO:0007669"/>
    <property type="project" value="InterPro"/>
</dbReference>
<evidence type="ECO:0000259" key="3">
    <source>
        <dbReference type="SMART" id="SM00778"/>
    </source>
</evidence>
<evidence type="ECO:0000313" key="5">
    <source>
        <dbReference type="Proteomes" id="UP000027327"/>
    </source>
</evidence>
<dbReference type="CDD" id="cd01029">
    <property type="entry name" value="TOPRIM_primases"/>
    <property type="match status" value="1"/>
</dbReference>
<feature type="region of interest" description="Disordered" evidence="2">
    <location>
        <begin position="348"/>
        <end position="382"/>
    </location>
</feature>
<proteinExistence type="predicted"/>
<dbReference type="EMBL" id="JMOD01000007">
    <property type="protein sequence ID" value="KCY21618.1"/>
    <property type="molecule type" value="Genomic_DNA"/>
</dbReference>
<dbReference type="InterPro" id="IPR027417">
    <property type="entry name" value="P-loop_NTPase"/>
</dbReference>
<dbReference type="PATRIC" id="fig|1310697.3.peg.605"/>
<organism evidence="4 5">
    <name type="scientific">Acinetobacter baumannii 21072</name>
    <dbReference type="NCBI Taxonomy" id="1310697"/>
    <lineage>
        <taxon>Bacteria</taxon>
        <taxon>Pseudomonadati</taxon>
        <taxon>Pseudomonadota</taxon>
        <taxon>Gammaproteobacteria</taxon>
        <taxon>Moraxellales</taxon>
        <taxon>Moraxellaceae</taxon>
        <taxon>Acinetobacter</taxon>
        <taxon>Acinetobacter calcoaceticus/baumannii complex</taxon>
    </lineage>
</organism>
<dbReference type="AlphaFoldDB" id="A0A062IUR8"/>
<name>A0A062IUR8_ACIBA</name>
<keyword evidence="1" id="KW-0175">Coiled coil</keyword>
<dbReference type="GO" id="GO:0004386">
    <property type="term" value="F:helicase activity"/>
    <property type="evidence" value="ECO:0007669"/>
    <property type="project" value="InterPro"/>
</dbReference>
<dbReference type="Gene3D" id="3.40.50.300">
    <property type="entry name" value="P-loop containing nucleotide triphosphate hydrolases"/>
    <property type="match status" value="1"/>
</dbReference>
<dbReference type="Pfam" id="PF19263">
    <property type="entry name" value="DUF5906"/>
    <property type="match status" value="1"/>
</dbReference>
<dbReference type="RefSeq" id="WP_079378283.1">
    <property type="nucleotide sequence ID" value="NZ_JMOD01000007.1"/>
</dbReference>
<feature type="domain" description="DNA primase/helicase Gp4 N-terminal Bacteriophage T7-like" evidence="3">
    <location>
        <begin position="36"/>
        <end position="72"/>
    </location>
</feature>
<accession>A0A062IUR8</accession>
<feature type="coiled-coil region" evidence="1">
    <location>
        <begin position="111"/>
        <end position="138"/>
    </location>
</feature>
<protein>
    <submittedName>
        <fullName evidence="4">Toprim domain protein</fullName>
    </submittedName>
</protein>
<dbReference type="SMART" id="SM00778">
    <property type="entry name" value="Prim_Zn_Ribbon"/>
    <property type="match status" value="1"/>
</dbReference>
<dbReference type="Proteomes" id="UP000027327">
    <property type="component" value="Unassembled WGS sequence"/>
</dbReference>
<dbReference type="SUPFAM" id="SSF57783">
    <property type="entry name" value="Zinc beta-ribbon"/>
    <property type="match status" value="1"/>
</dbReference>
<dbReference type="InterPro" id="IPR006171">
    <property type="entry name" value="TOPRIM_dom"/>
</dbReference>
<gene>
    <name evidence="4" type="ORF">J596_0645</name>
</gene>
<evidence type="ECO:0000256" key="2">
    <source>
        <dbReference type="SAM" id="MobiDB-lite"/>
    </source>
</evidence>
<evidence type="ECO:0000256" key="1">
    <source>
        <dbReference type="SAM" id="Coils"/>
    </source>
</evidence>
<dbReference type="InterPro" id="IPR034154">
    <property type="entry name" value="TOPRIM_DnaG/twinkle"/>
</dbReference>
<dbReference type="InterPro" id="IPR045455">
    <property type="entry name" value="NrS-1_pol-like_helicase"/>
</dbReference>
<dbReference type="Pfam" id="PF13362">
    <property type="entry name" value="Toprim_3"/>
    <property type="match status" value="1"/>
</dbReference>
<dbReference type="InterPro" id="IPR013237">
    <property type="entry name" value="Phage_T7_Gp4_N"/>
</dbReference>
<evidence type="ECO:0000313" key="4">
    <source>
        <dbReference type="EMBL" id="KCY21618.1"/>
    </source>
</evidence>
<dbReference type="Pfam" id="PF08273">
    <property type="entry name" value="Zn_Ribbon_Prim"/>
    <property type="match status" value="1"/>
</dbReference>
<feature type="compositionally biased region" description="Polar residues" evidence="2">
    <location>
        <begin position="363"/>
        <end position="375"/>
    </location>
</feature>